<keyword evidence="4" id="KW-0408">Iron</keyword>
<evidence type="ECO:0000256" key="5">
    <source>
        <dbReference type="ARBA" id="ARBA00023014"/>
    </source>
</evidence>
<dbReference type="InterPro" id="IPR017941">
    <property type="entry name" value="Rieske_2Fe-2S"/>
</dbReference>
<evidence type="ECO:0000256" key="6">
    <source>
        <dbReference type="ARBA" id="ARBA00023157"/>
    </source>
</evidence>
<dbReference type="Pfam" id="PF00355">
    <property type="entry name" value="Rieske"/>
    <property type="match status" value="1"/>
</dbReference>
<dbReference type="GO" id="GO:0016020">
    <property type="term" value="C:membrane"/>
    <property type="evidence" value="ECO:0007669"/>
    <property type="project" value="InterPro"/>
</dbReference>
<evidence type="ECO:0000256" key="1">
    <source>
        <dbReference type="ARBA" id="ARBA00022714"/>
    </source>
</evidence>
<name>A0A090DQP4_MESPL</name>
<dbReference type="InterPro" id="IPR036922">
    <property type="entry name" value="Rieske_2Fe-2S_sf"/>
</dbReference>
<dbReference type="PANTHER" id="PTHR13847:SF274">
    <property type="entry name" value="RIESKE 2FE-2S IRON-SULFUR PROTEIN YHFW-RELATED"/>
    <property type="match status" value="1"/>
</dbReference>
<keyword evidence="2" id="KW-0479">Metal-binding</keyword>
<dbReference type="PANTHER" id="PTHR13847">
    <property type="entry name" value="SARCOSINE DEHYDROGENASE-RELATED"/>
    <property type="match status" value="1"/>
</dbReference>
<dbReference type="InterPro" id="IPR006076">
    <property type="entry name" value="FAD-dep_OxRdtase"/>
</dbReference>
<keyword evidence="5" id="KW-0411">Iron-sulfur</keyword>
<dbReference type="SUPFAM" id="SSF50022">
    <property type="entry name" value="ISP domain"/>
    <property type="match status" value="1"/>
</dbReference>
<dbReference type="GO" id="GO:0016491">
    <property type="term" value="F:oxidoreductase activity"/>
    <property type="evidence" value="ECO:0007669"/>
    <property type="project" value="UniProtKB-KW"/>
</dbReference>
<evidence type="ECO:0000259" key="7">
    <source>
        <dbReference type="PROSITE" id="PS51296"/>
    </source>
</evidence>
<evidence type="ECO:0000313" key="8">
    <source>
        <dbReference type="EMBL" id="CDX16285.1"/>
    </source>
</evidence>
<evidence type="ECO:0000256" key="2">
    <source>
        <dbReference type="ARBA" id="ARBA00022723"/>
    </source>
</evidence>
<keyword evidence="6" id="KW-1015">Disulfide bond</keyword>
<feature type="domain" description="Rieske" evidence="7">
    <location>
        <begin position="412"/>
        <end position="497"/>
    </location>
</feature>
<organism evidence="8 9">
    <name type="scientific">Mesorhizobium plurifarium</name>
    <dbReference type="NCBI Taxonomy" id="69974"/>
    <lineage>
        <taxon>Bacteria</taxon>
        <taxon>Pseudomonadati</taxon>
        <taxon>Pseudomonadota</taxon>
        <taxon>Alphaproteobacteria</taxon>
        <taxon>Hyphomicrobiales</taxon>
        <taxon>Phyllobacteriaceae</taxon>
        <taxon>Mesorhizobium</taxon>
    </lineage>
</organism>
<dbReference type="GO" id="GO:0005737">
    <property type="term" value="C:cytoplasm"/>
    <property type="evidence" value="ECO:0007669"/>
    <property type="project" value="TreeGrafter"/>
</dbReference>
<dbReference type="InterPro" id="IPR038010">
    <property type="entry name" value="YhfW_C"/>
</dbReference>
<dbReference type="GO" id="GO:0046872">
    <property type="term" value="F:metal ion binding"/>
    <property type="evidence" value="ECO:0007669"/>
    <property type="project" value="UniProtKB-KW"/>
</dbReference>
<evidence type="ECO:0000256" key="3">
    <source>
        <dbReference type="ARBA" id="ARBA00023002"/>
    </source>
</evidence>
<dbReference type="AlphaFoldDB" id="A0A090DQP4"/>
<dbReference type="Pfam" id="PF01266">
    <property type="entry name" value="DAO"/>
    <property type="match status" value="1"/>
</dbReference>
<gene>
    <name evidence="8" type="ORF">MPL3356_210051</name>
</gene>
<sequence>MADMTKTALLGGKNASCWAATAKQRCYSSLAGSSRAEIVIIGAGIVGLTTALRLCEAGRSVILLEALRVGCQVTGRSTAKITTQHGLIYDNLIRDMGPAAAQSYADANRAGVDQILDWTIAHRIECDLEIKPAYAYTTDVARRGELTAEANAARQVGLDAEVVERAPLPFETAGALRFPDQAQFNPIQYSVGLARAVEALGGRVFEMSRVVSIDEGSRWRVSTDNGIVDAENVVVATNMTIKSPVGMANRTQPRSHTAIAFRLDDPTPFDGFFLGIDEPTRSIRTARDDKGPLLLVLGPKFNTGQEADVAGRFVELEAWARANLPVGDVAWRWCNEDYDTPDRVPYAGEPDPDKSPGFHIATGFNAWGISNGTAVGKLIAGRILRQPCPWEELYDPARPYDKTFHVNGSSRSIVASFDEIGPGEGGVVVSGKQKIAAWRDGSGKLHAVSAVCTHKGCTVSWNNADRTWDCSCHGSIFAADGSLIHGPARKPLHPVDL</sequence>
<accession>A0A090DQP4</accession>
<keyword evidence="1" id="KW-0001">2Fe-2S</keyword>
<dbReference type="GO" id="GO:0051537">
    <property type="term" value="F:2 iron, 2 sulfur cluster binding"/>
    <property type="evidence" value="ECO:0007669"/>
    <property type="project" value="UniProtKB-KW"/>
</dbReference>
<dbReference type="Gene3D" id="3.30.9.10">
    <property type="entry name" value="D-Amino Acid Oxidase, subunit A, domain 2"/>
    <property type="match status" value="1"/>
</dbReference>
<keyword evidence="9" id="KW-1185">Reference proteome</keyword>
<dbReference type="Gene3D" id="2.102.10.10">
    <property type="entry name" value="Rieske [2Fe-2S] iron-sulphur domain"/>
    <property type="match status" value="1"/>
</dbReference>
<dbReference type="PROSITE" id="PS51296">
    <property type="entry name" value="RIESKE"/>
    <property type="match status" value="1"/>
</dbReference>
<dbReference type="SUPFAM" id="SSF51905">
    <property type="entry name" value="FAD/NAD(P)-binding domain"/>
    <property type="match status" value="1"/>
</dbReference>
<dbReference type="PRINTS" id="PR00162">
    <property type="entry name" value="RIESKE"/>
</dbReference>
<protein>
    <submittedName>
        <fullName evidence="8">Oxidoreductase</fullName>
    </submittedName>
</protein>
<dbReference type="CDD" id="cd03477">
    <property type="entry name" value="Rieske_YhfW_C"/>
    <property type="match status" value="1"/>
</dbReference>
<dbReference type="InterPro" id="IPR036188">
    <property type="entry name" value="FAD/NAD-bd_sf"/>
</dbReference>
<dbReference type="STRING" id="69974.MPLDJ20_30055"/>
<proteinExistence type="predicted"/>
<dbReference type="Gene3D" id="3.50.50.60">
    <property type="entry name" value="FAD/NAD(P)-binding domain"/>
    <property type="match status" value="1"/>
</dbReference>
<dbReference type="InterPro" id="IPR005805">
    <property type="entry name" value="Rieske_Fe-S_prot_C"/>
</dbReference>
<keyword evidence="3" id="KW-0560">Oxidoreductase</keyword>
<dbReference type="Proteomes" id="UP000045285">
    <property type="component" value="Unassembled WGS sequence"/>
</dbReference>
<evidence type="ECO:0000313" key="9">
    <source>
        <dbReference type="Proteomes" id="UP000045285"/>
    </source>
</evidence>
<reference evidence="9" key="1">
    <citation type="submission" date="2014-08" db="EMBL/GenBank/DDBJ databases">
        <authorList>
            <person name="Moulin L."/>
        </authorList>
    </citation>
    <scope>NUCLEOTIDE SEQUENCE [LARGE SCALE GENOMIC DNA]</scope>
</reference>
<dbReference type="EMBL" id="CCMZ01000014">
    <property type="protein sequence ID" value="CDX16285.1"/>
    <property type="molecule type" value="Genomic_DNA"/>
</dbReference>
<evidence type="ECO:0000256" key="4">
    <source>
        <dbReference type="ARBA" id="ARBA00023004"/>
    </source>
</evidence>